<dbReference type="EMBL" id="DVLC01000063">
    <property type="protein sequence ID" value="HIT46868.1"/>
    <property type="molecule type" value="Genomic_DNA"/>
</dbReference>
<name>A0A9D1KHF4_9BACT</name>
<sequence length="56" mass="6325">MRFLTADRLETSFGLTWALGVRDKSSLCLSLRGGYDHSFGLREHRLAADFGVAYLF</sequence>
<organism evidence="1 2">
    <name type="scientific">Candidatus Cryptobacteroides merdipullorum</name>
    <dbReference type="NCBI Taxonomy" id="2840771"/>
    <lineage>
        <taxon>Bacteria</taxon>
        <taxon>Pseudomonadati</taxon>
        <taxon>Bacteroidota</taxon>
        <taxon>Bacteroidia</taxon>
        <taxon>Bacteroidales</taxon>
        <taxon>Candidatus Cryptobacteroides</taxon>
    </lineage>
</organism>
<proteinExistence type="predicted"/>
<accession>A0A9D1KHF4</accession>
<dbReference type="AlphaFoldDB" id="A0A9D1KHF4"/>
<evidence type="ECO:0000313" key="1">
    <source>
        <dbReference type="EMBL" id="HIT46868.1"/>
    </source>
</evidence>
<gene>
    <name evidence="1" type="ORF">IAC35_03310</name>
</gene>
<protein>
    <submittedName>
        <fullName evidence="1">Uncharacterized protein</fullName>
    </submittedName>
</protein>
<dbReference type="Proteomes" id="UP000886881">
    <property type="component" value="Unassembled WGS sequence"/>
</dbReference>
<comment type="caution">
    <text evidence="1">The sequence shown here is derived from an EMBL/GenBank/DDBJ whole genome shotgun (WGS) entry which is preliminary data.</text>
</comment>
<reference evidence="1" key="1">
    <citation type="submission" date="2020-10" db="EMBL/GenBank/DDBJ databases">
        <authorList>
            <person name="Gilroy R."/>
        </authorList>
    </citation>
    <scope>NUCLEOTIDE SEQUENCE</scope>
    <source>
        <strain evidence="1">ChiHecec2B26-709</strain>
    </source>
</reference>
<evidence type="ECO:0000313" key="2">
    <source>
        <dbReference type="Proteomes" id="UP000886881"/>
    </source>
</evidence>
<reference evidence="1" key="2">
    <citation type="journal article" date="2021" name="PeerJ">
        <title>Extensive microbial diversity within the chicken gut microbiome revealed by metagenomics and culture.</title>
        <authorList>
            <person name="Gilroy R."/>
            <person name="Ravi A."/>
            <person name="Getino M."/>
            <person name="Pursley I."/>
            <person name="Horton D.L."/>
            <person name="Alikhan N.F."/>
            <person name="Baker D."/>
            <person name="Gharbi K."/>
            <person name="Hall N."/>
            <person name="Watson M."/>
            <person name="Adriaenssens E.M."/>
            <person name="Foster-Nyarko E."/>
            <person name="Jarju S."/>
            <person name="Secka A."/>
            <person name="Antonio M."/>
            <person name="Oren A."/>
            <person name="Chaudhuri R.R."/>
            <person name="La Ragione R."/>
            <person name="Hildebrand F."/>
            <person name="Pallen M.J."/>
        </authorList>
    </citation>
    <scope>NUCLEOTIDE SEQUENCE</scope>
    <source>
        <strain evidence="1">ChiHecec2B26-709</strain>
    </source>
</reference>